<reference evidence="8 9" key="1">
    <citation type="submission" date="2013-11" db="EMBL/GenBank/DDBJ databases">
        <title>Genome sequencing of Stegodyphus mimosarum.</title>
        <authorList>
            <person name="Bechsgaard J."/>
        </authorList>
    </citation>
    <scope>NUCLEOTIDE SEQUENCE [LARGE SCALE GENOMIC DNA]</scope>
</reference>
<evidence type="ECO:0000313" key="8">
    <source>
        <dbReference type="EMBL" id="KFM62148.1"/>
    </source>
</evidence>
<feature type="non-terminal residue" evidence="8">
    <location>
        <position position="100"/>
    </location>
</feature>
<proteinExistence type="predicted"/>
<dbReference type="GO" id="GO:0097250">
    <property type="term" value="P:mitochondrial respirasome assembly"/>
    <property type="evidence" value="ECO:0007669"/>
    <property type="project" value="TreeGrafter"/>
</dbReference>
<evidence type="ECO:0000256" key="3">
    <source>
        <dbReference type="ARBA" id="ARBA00022989"/>
    </source>
</evidence>
<evidence type="ECO:0000256" key="1">
    <source>
        <dbReference type="ARBA" id="ARBA00004325"/>
    </source>
</evidence>
<gene>
    <name evidence="8" type="ORF">X975_06173</name>
</gene>
<accession>A0A087TAK9</accession>
<dbReference type="Gene3D" id="6.10.140.1320">
    <property type="match status" value="1"/>
</dbReference>
<keyword evidence="9" id="KW-1185">Reference proteome</keyword>
<keyword evidence="4" id="KW-0496">Mitochondrion</keyword>
<evidence type="ECO:0000313" key="9">
    <source>
        <dbReference type="Proteomes" id="UP000054359"/>
    </source>
</evidence>
<evidence type="ECO:0000256" key="2">
    <source>
        <dbReference type="ARBA" id="ARBA00022692"/>
    </source>
</evidence>
<evidence type="ECO:0000256" key="5">
    <source>
        <dbReference type="ARBA" id="ARBA00023136"/>
    </source>
</evidence>
<feature type="transmembrane region" description="Helical" evidence="6">
    <location>
        <begin position="36"/>
        <end position="53"/>
    </location>
</feature>
<dbReference type="InterPro" id="IPR050355">
    <property type="entry name" value="RCF1"/>
</dbReference>
<dbReference type="EMBL" id="KK114316">
    <property type="protein sequence ID" value="KFM62148.1"/>
    <property type="molecule type" value="Genomic_DNA"/>
</dbReference>
<dbReference type="AlphaFoldDB" id="A0A087TAK9"/>
<dbReference type="PANTHER" id="PTHR12297">
    <property type="entry name" value="HYPOXIA-INDUCBILE GENE 1 HIG1 -RELATED"/>
    <property type="match status" value="1"/>
</dbReference>
<keyword evidence="2 6" id="KW-0812">Transmembrane</keyword>
<feature type="transmembrane region" description="Helical" evidence="6">
    <location>
        <begin position="73"/>
        <end position="91"/>
    </location>
</feature>
<dbReference type="STRING" id="407821.A0A087TAK9"/>
<protein>
    <recommendedName>
        <fullName evidence="7">HIG1 domain-containing protein</fullName>
    </recommendedName>
</protein>
<comment type="subcellular location">
    <subcellularLocation>
        <location evidence="1">Mitochondrion membrane</location>
    </subcellularLocation>
</comment>
<feature type="domain" description="HIG1" evidence="7">
    <location>
        <begin position="8"/>
        <end position="100"/>
    </location>
</feature>
<name>A0A087TAK9_STEMI</name>
<organism evidence="8 9">
    <name type="scientific">Stegodyphus mimosarum</name>
    <name type="common">African social velvet spider</name>
    <dbReference type="NCBI Taxonomy" id="407821"/>
    <lineage>
        <taxon>Eukaryota</taxon>
        <taxon>Metazoa</taxon>
        <taxon>Ecdysozoa</taxon>
        <taxon>Arthropoda</taxon>
        <taxon>Chelicerata</taxon>
        <taxon>Arachnida</taxon>
        <taxon>Araneae</taxon>
        <taxon>Araneomorphae</taxon>
        <taxon>Entelegynae</taxon>
        <taxon>Eresoidea</taxon>
        <taxon>Eresidae</taxon>
        <taxon>Stegodyphus</taxon>
    </lineage>
</organism>
<dbReference type="OMA" id="HPKEEQN"/>
<dbReference type="PANTHER" id="PTHR12297:SF3">
    <property type="entry name" value="HIG1 DOMAIN FAMILY MEMBER 1A"/>
    <property type="match status" value="1"/>
</dbReference>
<dbReference type="PROSITE" id="PS51503">
    <property type="entry name" value="HIG1"/>
    <property type="match status" value="1"/>
</dbReference>
<dbReference type="Pfam" id="PF04588">
    <property type="entry name" value="HIG_1_N"/>
    <property type="match status" value="1"/>
</dbReference>
<dbReference type="GO" id="GO:0031966">
    <property type="term" value="C:mitochondrial membrane"/>
    <property type="evidence" value="ECO:0007669"/>
    <property type="project" value="UniProtKB-SubCell"/>
</dbReference>
<sequence>MMTHSQDERPSERPVFDYTAESSVQKLARKSKDNPLMVIGLTGCFLVATYGIYKFRQRGKLSASNYLMQLRVMAQGTVIGCLTLGIVKSIYDKVASKKSE</sequence>
<keyword evidence="3 6" id="KW-1133">Transmembrane helix</keyword>
<dbReference type="Proteomes" id="UP000054359">
    <property type="component" value="Unassembled WGS sequence"/>
</dbReference>
<evidence type="ECO:0000259" key="7">
    <source>
        <dbReference type="PROSITE" id="PS51503"/>
    </source>
</evidence>
<evidence type="ECO:0000256" key="6">
    <source>
        <dbReference type="SAM" id="Phobius"/>
    </source>
</evidence>
<dbReference type="InterPro" id="IPR007667">
    <property type="entry name" value="Hypoxia_induced_domain"/>
</dbReference>
<dbReference type="OrthoDB" id="10003563at2759"/>
<keyword evidence="5 6" id="KW-0472">Membrane</keyword>
<evidence type="ECO:0000256" key="4">
    <source>
        <dbReference type="ARBA" id="ARBA00023128"/>
    </source>
</evidence>